<dbReference type="VEuPathDB" id="FungiDB:MELLADRAFT_50912"/>
<evidence type="ECO:0000313" key="6">
    <source>
        <dbReference type="Proteomes" id="UP000001072"/>
    </source>
</evidence>
<dbReference type="SUPFAM" id="SSF110324">
    <property type="entry name" value="Ribosomal L27 protein-like"/>
    <property type="match status" value="1"/>
</dbReference>
<dbReference type="RefSeq" id="XP_007417980.1">
    <property type="nucleotide sequence ID" value="XM_007417918.1"/>
</dbReference>
<dbReference type="Gene3D" id="2.40.50.100">
    <property type="match status" value="1"/>
</dbReference>
<dbReference type="GO" id="GO:0005762">
    <property type="term" value="C:mitochondrial large ribosomal subunit"/>
    <property type="evidence" value="ECO:0007669"/>
    <property type="project" value="TreeGrafter"/>
</dbReference>
<dbReference type="Proteomes" id="UP000001072">
    <property type="component" value="Unassembled WGS sequence"/>
</dbReference>
<gene>
    <name evidence="5" type="ORF">MELLADRAFT_50912</name>
</gene>
<dbReference type="PROSITE" id="PS00831">
    <property type="entry name" value="RIBOSOMAL_L27"/>
    <property type="match status" value="1"/>
</dbReference>
<dbReference type="PANTHER" id="PTHR15893:SF0">
    <property type="entry name" value="LARGE RIBOSOMAL SUBUNIT PROTEIN BL27M"/>
    <property type="match status" value="1"/>
</dbReference>
<keyword evidence="6" id="KW-1185">Reference proteome</keyword>
<dbReference type="Pfam" id="PF01016">
    <property type="entry name" value="Ribosomal_L27"/>
    <property type="match status" value="1"/>
</dbReference>
<proteinExistence type="inferred from homology"/>
<dbReference type="STRING" id="747676.F4S9G3"/>
<keyword evidence="3" id="KW-0687">Ribonucleoprotein</keyword>
<dbReference type="OrthoDB" id="1867012at2759"/>
<organism evidence="6">
    <name type="scientific">Melampsora larici-populina (strain 98AG31 / pathotype 3-4-7)</name>
    <name type="common">Poplar leaf rust fungus</name>
    <dbReference type="NCBI Taxonomy" id="747676"/>
    <lineage>
        <taxon>Eukaryota</taxon>
        <taxon>Fungi</taxon>
        <taxon>Dikarya</taxon>
        <taxon>Basidiomycota</taxon>
        <taxon>Pucciniomycotina</taxon>
        <taxon>Pucciniomycetes</taxon>
        <taxon>Pucciniales</taxon>
        <taxon>Melampsoraceae</taxon>
        <taxon>Melampsora</taxon>
    </lineage>
</organism>
<dbReference type="KEGG" id="mlr:MELLADRAFT_50912"/>
<reference evidence="6" key="1">
    <citation type="journal article" date="2011" name="Proc. Natl. Acad. Sci. U.S.A.">
        <title>Obligate biotrophy features unraveled by the genomic analysis of rust fungi.</title>
        <authorList>
            <person name="Duplessis S."/>
            <person name="Cuomo C.A."/>
            <person name="Lin Y.-C."/>
            <person name="Aerts A."/>
            <person name="Tisserant E."/>
            <person name="Veneault-Fourrey C."/>
            <person name="Joly D.L."/>
            <person name="Hacquard S."/>
            <person name="Amselem J."/>
            <person name="Cantarel B.L."/>
            <person name="Chiu R."/>
            <person name="Coutinho P.M."/>
            <person name="Feau N."/>
            <person name="Field M."/>
            <person name="Frey P."/>
            <person name="Gelhaye E."/>
            <person name="Goldberg J."/>
            <person name="Grabherr M.G."/>
            <person name="Kodira C.D."/>
            <person name="Kohler A."/>
            <person name="Kuees U."/>
            <person name="Lindquist E.A."/>
            <person name="Lucas S.M."/>
            <person name="Mago R."/>
            <person name="Mauceli E."/>
            <person name="Morin E."/>
            <person name="Murat C."/>
            <person name="Pangilinan J.L."/>
            <person name="Park R."/>
            <person name="Pearson M."/>
            <person name="Quesneville H."/>
            <person name="Rouhier N."/>
            <person name="Sakthikumar S."/>
            <person name="Salamov A.A."/>
            <person name="Schmutz J."/>
            <person name="Selles B."/>
            <person name="Shapiro H."/>
            <person name="Tanguay P."/>
            <person name="Tuskan G.A."/>
            <person name="Henrissat B."/>
            <person name="Van de Peer Y."/>
            <person name="Rouze P."/>
            <person name="Ellis J.G."/>
            <person name="Dodds P.N."/>
            <person name="Schein J.E."/>
            <person name="Zhong S."/>
            <person name="Hamelin R.C."/>
            <person name="Grigoriev I.V."/>
            <person name="Szabo L.J."/>
            <person name="Martin F."/>
        </authorList>
    </citation>
    <scope>NUCLEOTIDE SEQUENCE [LARGE SCALE GENOMIC DNA]</scope>
    <source>
        <strain evidence="6">98AG31 / pathotype 3-4-7</strain>
    </source>
</reference>
<protein>
    <recommendedName>
        <fullName evidence="4">Large ribosomal subunit protein bL27m</fullName>
    </recommendedName>
</protein>
<comment type="similarity">
    <text evidence="1">Belongs to the bacterial ribosomal protein bL27 family.</text>
</comment>
<accession>F4S9G3</accession>
<evidence type="ECO:0000256" key="3">
    <source>
        <dbReference type="ARBA" id="ARBA00023274"/>
    </source>
</evidence>
<sequence length="185" mass="21085">MTLLSNLLHKRTQPLQLFKLLQTQHPNPLSFLQIRTATKRAGGSTKNNRSSAGRRLGVKIFGGQYVNQGEIIIRQRGQRFHPGENVCISKDHSLHAQRSGYVKFYEDPRGDSIGYRALSLRHQAQRKFVGVVQDRDQTLPRDLKSEGRARHFGLVDLNSHFKQIELDSANNFKISKSDLILKQTV</sequence>
<evidence type="ECO:0000256" key="1">
    <source>
        <dbReference type="ARBA" id="ARBA00010797"/>
    </source>
</evidence>
<evidence type="ECO:0000313" key="5">
    <source>
        <dbReference type="EMBL" id="EGF98718.1"/>
    </source>
</evidence>
<dbReference type="FunCoup" id="F4S9G3">
    <property type="interactions" value="113"/>
</dbReference>
<dbReference type="NCBIfam" id="TIGR00062">
    <property type="entry name" value="L27"/>
    <property type="match status" value="1"/>
</dbReference>
<dbReference type="GO" id="GO:0006412">
    <property type="term" value="P:translation"/>
    <property type="evidence" value="ECO:0007669"/>
    <property type="project" value="InterPro"/>
</dbReference>
<dbReference type="EMBL" id="GL883170">
    <property type="protein sequence ID" value="EGF98718.1"/>
    <property type="molecule type" value="Genomic_DNA"/>
</dbReference>
<name>F4S9G3_MELLP</name>
<dbReference type="InParanoid" id="F4S9G3"/>
<dbReference type="GO" id="GO:0003735">
    <property type="term" value="F:structural constituent of ribosome"/>
    <property type="evidence" value="ECO:0007669"/>
    <property type="project" value="InterPro"/>
</dbReference>
<evidence type="ECO:0000256" key="2">
    <source>
        <dbReference type="ARBA" id="ARBA00022980"/>
    </source>
</evidence>
<dbReference type="PRINTS" id="PR00063">
    <property type="entry name" value="RIBOSOMALL27"/>
</dbReference>
<dbReference type="AlphaFoldDB" id="F4S9G3"/>
<keyword evidence="2" id="KW-0689">Ribosomal protein</keyword>
<dbReference type="InterPro" id="IPR018261">
    <property type="entry name" value="Ribosomal_bL27_CS"/>
</dbReference>
<dbReference type="GeneID" id="18928752"/>
<evidence type="ECO:0000256" key="4">
    <source>
        <dbReference type="ARBA" id="ARBA00035267"/>
    </source>
</evidence>
<dbReference type="eggNOG" id="KOG4600">
    <property type="taxonomic scope" value="Eukaryota"/>
</dbReference>
<dbReference type="PANTHER" id="PTHR15893">
    <property type="entry name" value="RIBOSOMAL PROTEIN L27"/>
    <property type="match status" value="1"/>
</dbReference>
<dbReference type="InterPro" id="IPR001684">
    <property type="entry name" value="Ribosomal_bL27"/>
</dbReference>
<dbReference type="HOGENOM" id="CLU_095424_3_1_1"/>